<reference evidence="1" key="1">
    <citation type="submission" date="2020-05" db="EMBL/GenBank/DDBJ databases">
        <authorList>
            <person name="Chiriac C."/>
            <person name="Salcher M."/>
            <person name="Ghai R."/>
            <person name="Kavagutti S V."/>
        </authorList>
    </citation>
    <scope>NUCLEOTIDE SEQUENCE</scope>
</reference>
<proteinExistence type="predicted"/>
<accession>A0A6J7WJT4</accession>
<evidence type="ECO:0000313" key="1">
    <source>
        <dbReference type="EMBL" id="CAB5218251.1"/>
    </source>
</evidence>
<gene>
    <name evidence="1" type="ORF">UFOVP204_133</name>
</gene>
<organism evidence="1">
    <name type="scientific">uncultured Caudovirales phage</name>
    <dbReference type="NCBI Taxonomy" id="2100421"/>
    <lineage>
        <taxon>Viruses</taxon>
        <taxon>Duplodnaviria</taxon>
        <taxon>Heunggongvirae</taxon>
        <taxon>Uroviricota</taxon>
        <taxon>Caudoviricetes</taxon>
        <taxon>Peduoviridae</taxon>
        <taxon>Maltschvirus</taxon>
        <taxon>Maltschvirus maltsch</taxon>
    </lineage>
</organism>
<dbReference type="EMBL" id="LR798257">
    <property type="protein sequence ID" value="CAB5218251.1"/>
    <property type="molecule type" value="Genomic_DNA"/>
</dbReference>
<protein>
    <submittedName>
        <fullName evidence="1">Uncharacterized protein</fullName>
    </submittedName>
</protein>
<name>A0A6J7WJT4_9CAUD</name>
<sequence>MENTQLDPRLQKLVDAGESGTDILHGELKNLMLEAEQQLELAQEAEDDSGEAMDSMERKYWEGQLDALGEIYALTYQLAFSISDRRKTRRHGYIGRDKEIKSYKIQLEVDELWLKAIKDFTDVSYVEDNEILNWINVEVID</sequence>